<dbReference type="InterPro" id="IPR000727">
    <property type="entry name" value="T_SNARE_dom"/>
</dbReference>
<dbReference type="AlphaFoldDB" id="A0A0B7ARM6"/>
<evidence type="ECO:0000313" key="4">
    <source>
        <dbReference type="EMBL" id="CEK83507.1"/>
    </source>
</evidence>
<dbReference type="SUPFAM" id="SSF58038">
    <property type="entry name" value="SNARE fusion complex"/>
    <property type="match status" value="1"/>
</dbReference>
<gene>
    <name evidence="5" type="primary">ORF137415</name>
    <name evidence="4" type="synonym">ORF137410</name>
</gene>
<dbReference type="GO" id="GO:0031201">
    <property type="term" value="C:SNARE complex"/>
    <property type="evidence" value="ECO:0007669"/>
    <property type="project" value="TreeGrafter"/>
</dbReference>
<name>A0A0B7ARM6_9EUPU</name>
<dbReference type="GO" id="GO:0012505">
    <property type="term" value="C:endomembrane system"/>
    <property type="evidence" value="ECO:0007669"/>
    <property type="project" value="TreeGrafter"/>
</dbReference>
<keyword evidence="2" id="KW-0472">Membrane</keyword>
<dbReference type="PANTHER" id="PTHR19957:SF139">
    <property type="entry name" value="SYNTAXIN-17"/>
    <property type="match status" value="1"/>
</dbReference>
<dbReference type="GO" id="GO:0005484">
    <property type="term" value="F:SNAP receptor activity"/>
    <property type="evidence" value="ECO:0007669"/>
    <property type="project" value="TreeGrafter"/>
</dbReference>
<reference evidence="5" key="1">
    <citation type="submission" date="2014-12" db="EMBL/GenBank/DDBJ databases">
        <title>Insight into the proteome of Arion vulgaris.</title>
        <authorList>
            <person name="Aradska J."/>
            <person name="Bulat T."/>
            <person name="Smidak R."/>
            <person name="Sarate P."/>
            <person name="Gangsoo J."/>
            <person name="Sialana F."/>
            <person name="Bilban M."/>
            <person name="Lubec G."/>
        </authorList>
    </citation>
    <scope>NUCLEOTIDE SEQUENCE</scope>
    <source>
        <tissue evidence="5">Skin</tissue>
    </source>
</reference>
<dbReference type="Gene3D" id="1.20.5.110">
    <property type="match status" value="1"/>
</dbReference>
<dbReference type="GO" id="GO:0048278">
    <property type="term" value="P:vesicle docking"/>
    <property type="evidence" value="ECO:0007669"/>
    <property type="project" value="TreeGrafter"/>
</dbReference>
<evidence type="ECO:0000256" key="2">
    <source>
        <dbReference type="SAM" id="Phobius"/>
    </source>
</evidence>
<protein>
    <recommendedName>
        <fullName evidence="3">t-SNARE coiled-coil homology domain-containing protein</fullName>
    </recommendedName>
</protein>
<accession>A0A0B7ARM6</accession>
<organism evidence="5">
    <name type="scientific">Arion vulgaris</name>
    <dbReference type="NCBI Taxonomy" id="1028688"/>
    <lineage>
        <taxon>Eukaryota</taxon>
        <taxon>Metazoa</taxon>
        <taxon>Spiralia</taxon>
        <taxon>Lophotrochozoa</taxon>
        <taxon>Mollusca</taxon>
        <taxon>Gastropoda</taxon>
        <taxon>Heterobranchia</taxon>
        <taxon>Euthyneura</taxon>
        <taxon>Panpulmonata</taxon>
        <taxon>Eupulmonata</taxon>
        <taxon>Stylommatophora</taxon>
        <taxon>Helicina</taxon>
        <taxon>Arionoidea</taxon>
        <taxon>Arionidae</taxon>
        <taxon>Arion</taxon>
    </lineage>
</organism>
<feature type="non-terminal residue" evidence="5">
    <location>
        <position position="1"/>
    </location>
</feature>
<keyword evidence="2" id="KW-1133">Transmembrane helix</keyword>
<feature type="transmembrane region" description="Helical" evidence="2">
    <location>
        <begin position="145"/>
        <end position="164"/>
    </location>
</feature>
<dbReference type="InterPro" id="IPR045242">
    <property type="entry name" value="Syntaxin"/>
</dbReference>
<dbReference type="EMBL" id="HACG01036642">
    <property type="protein sequence ID" value="CEK83507.1"/>
    <property type="molecule type" value="Transcribed_RNA"/>
</dbReference>
<dbReference type="GO" id="GO:0006886">
    <property type="term" value="P:intracellular protein transport"/>
    <property type="evidence" value="ECO:0007669"/>
    <property type="project" value="TreeGrafter"/>
</dbReference>
<evidence type="ECO:0000259" key="3">
    <source>
        <dbReference type="PROSITE" id="PS50192"/>
    </source>
</evidence>
<feature type="compositionally biased region" description="Polar residues" evidence="1">
    <location>
        <begin position="27"/>
        <end position="40"/>
    </location>
</feature>
<feature type="domain" description="T-SNARE coiled-coil homology" evidence="3">
    <location>
        <begin position="88"/>
        <end position="139"/>
    </location>
</feature>
<dbReference type="GO" id="GO:0006887">
    <property type="term" value="P:exocytosis"/>
    <property type="evidence" value="ECO:0007669"/>
    <property type="project" value="TreeGrafter"/>
</dbReference>
<dbReference type="SMART" id="SM00397">
    <property type="entry name" value="t_SNARE"/>
    <property type="match status" value="1"/>
</dbReference>
<feature type="transmembrane region" description="Helical" evidence="2">
    <location>
        <begin position="170"/>
        <end position="189"/>
    </location>
</feature>
<keyword evidence="2" id="KW-0812">Transmembrane</keyword>
<evidence type="ECO:0000313" key="5">
    <source>
        <dbReference type="EMBL" id="CEK83508.1"/>
    </source>
</evidence>
<dbReference type="GO" id="GO:0006906">
    <property type="term" value="P:vesicle fusion"/>
    <property type="evidence" value="ECO:0007669"/>
    <property type="project" value="TreeGrafter"/>
</dbReference>
<evidence type="ECO:0000256" key="1">
    <source>
        <dbReference type="SAM" id="MobiDB-lite"/>
    </source>
</evidence>
<feature type="region of interest" description="Disordered" evidence="1">
    <location>
        <begin position="25"/>
        <end position="45"/>
    </location>
</feature>
<proteinExistence type="predicted"/>
<dbReference type="PROSITE" id="PS50192">
    <property type="entry name" value="T_SNARE"/>
    <property type="match status" value="1"/>
</dbReference>
<dbReference type="GO" id="GO:0005886">
    <property type="term" value="C:plasma membrane"/>
    <property type="evidence" value="ECO:0007669"/>
    <property type="project" value="TreeGrafter"/>
</dbReference>
<dbReference type="GO" id="GO:0000149">
    <property type="term" value="F:SNARE binding"/>
    <property type="evidence" value="ECO:0007669"/>
    <property type="project" value="TreeGrafter"/>
</dbReference>
<dbReference type="EMBL" id="HACG01036643">
    <property type="protein sequence ID" value="CEK83508.1"/>
    <property type="molecule type" value="Transcribed_RNA"/>
</dbReference>
<dbReference type="PANTHER" id="PTHR19957">
    <property type="entry name" value="SYNTAXIN"/>
    <property type="match status" value="1"/>
</dbReference>
<sequence>GEGLLMESGKGDLPSFVRTSGLHLEQKNSLSNPGDQSEITYDSFENGGAVSDTPYGSLPATLTIMEAPLLNTSLHVVPHNSQASASWEQLQENIVELNELVHHFATKVEEQGEVINSIEDNIVTAHENVREGTQQLAKAAKYNSVLFPVVGAVIGGVFAGPIGLVAGLKIGGLAGAVGGAVGFAGGRLVRKHKDRISDVEMKNLSDKRSLSLPDLPDNVTADNK</sequence>
<dbReference type="Pfam" id="PF05739">
    <property type="entry name" value="SNARE"/>
    <property type="match status" value="1"/>
</dbReference>